<evidence type="ECO:0000313" key="2">
    <source>
        <dbReference type="Proteomes" id="UP001519887"/>
    </source>
</evidence>
<dbReference type="Proteomes" id="UP001519887">
    <property type="component" value="Unassembled WGS sequence"/>
</dbReference>
<proteinExistence type="predicted"/>
<sequence length="95" mass="10480">MKPAIFLSNNLSPIHIKIPKTIAAGAAEVILSDISKKKRETAINSSFPYPSESTTLFFAQQLLPCSFIESRTQYLLGSLPDGSQLPIRELKDFPT</sequence>
<gene>
    <name evidence="1" type="ORF">K0U00_12885</name>
</gene>
<comment type="caution">
    <text evidence="1">The sequence shown here is derived from an EMBL/GenBank/DDBJ whole genome shotgun (WGS) entry which is preliminary data.</text>
</comment>
<name>A0ABS7C216_9BACL</name>
<dbReference type="EMBL" id="JAHZIK010000275">
    <property type="protein sequence ID" value="MBW7454930.1"/>
    <property type="molecule type" value="Genomic_DNA"/>
</dbReference>
<accession>A0ABS7C216</accession>
<organism evidence="1 2">
    <name type="scientific">Paenibacillus sepulcri</name>
    <dbReference type="NCBI Taxonomy" id="359917"/>
    <lineage>
        <taxon>Bacteria</taxon>
        <taxon>Bacillati</taxon>
        <taxon>Bacillota</taxon>
        <taxon>Bacilli</taxon>
        <taxon>Bacillales</taxon>
        <taxon>Paenibacillaceae</taxon>
        <taxon>Paenibacillus</taxon>
    </lineage>
</organism>
<protein>
    <submittedName>
        <fullName evidence="1">Uncharacterized protein</fullName>
    </submittedName>
</protein>
<keyword evidence="2" id="KW-1185">Reference proteome</keyword>
<evidence type="ECO:0000313" key="1">
    <source>
        <dbReference type="EMBL" id="MBW7454930.1"/>
    </source>
</evidence>
<reference evidence="1 2" key="1">
    <citation type="submission" date="2021-07" db="EMBL/GenBank/DDBJ databases">
        <title>Paenibacillus radiodurans sp. nov., isolated from the southeastern edge of Tengger Desert.</title>
        <authorList>
            <person name="Zhang G."/>
        </authorList>
    </citation>
    <scope>NUCLEOTIDE SEQUENCE [LARGE SCALE GENOMIC DNA]</scope>
    <source>
        <strain evidence="1 2">CCM 7311</strain>
    </source>
</reference>
<dbReference type="RefSeq" id="WP_210044571.1">
    <property type="nucleotide sequence ID" value="NZ_JBHLVU010000004.1"/>
</dbReference>